<dbReference type="Pfam" id="PF13458">
    <property type="entry name" value="Peripla_BP_6"/>
    <property type="match status" value="1"/>
</dbReference>
<dbReference type="RefSeq" id="WP_119951399.1">
    <property type="nucleotide sequence ID" value="NZ_QZEZ01000008.1"/>
</dbReference>
<dbReference type="Proteomes" id="UP000265614">
    <property type="component" value="Unassembled WGS sequence"/>
</dbReference>
<evidence type="ECO:0000259" key="5">
    <source>
        <dbReference type="Pfam" id="PF13458"/>
    </source>
</evidence>
<dbReference type="OrthoDB" id="7337537at2"/>
<feature type="domain" description="Leucine-binding protein" evidence="5">
    <location>
        <begin position="61"/>
        <end position="402"/>
    </location>
</feature>
<dbReference type="CDD" id="cd06346">
    <property type="entry name" value="PBP1_ABC_ligand_binding-like"/>
    <property type="match status" value="1"/>
</dbReference>
<evidence type="ECO:0000256" key="1">
    <source>
        <dbReference type="ARBA" id="ARBA00010062"/>
    </source>
</evidence>
<dbReference type="InterPro" id="IPR028082">
    <property type="entry name" value="Peripla_BP_I"/>
</dbReference>
<reference evidence="6 7" key="1">
    <citation type="submission" date="2018-09" db="EMBL/GenBank/DDBJ databases">
        <title>YIM 75000 draft genome.</title>
        <authorList>
            <person name="Tang S."/>
            <person name="Feng Y."/>
        </authorList>
    </citation>
    <scope>NUCLEOTIDE SEQUENCE [LARGE SCALE GENOMIC DNA]</scope>
    <source>
        <strain evidence="6 7">YIM 75000</strain>
    </source>
</reference>
<evidence type="ECO:0000256" key="2">
    <source>
        <dbReference type="ARBA" id="ARBA00022729"/>
    </source>
</evidence>
<dbReference type="AlphaFoldDB" id="A0A3A3YSS8"/>
<feature type="compositionally biased region" description="Low complexity" evidence="3">
    <location>
        <begin position="31"/>
        <end position="44"/>
    </location>
</feature>
<accession>A0A3A3YSS8</accession>
<feature type="signal peptide" evidence="4">
    <location>
        <begin position="1"/>
        <end position="22"/>
    </location>
</feature>
<keyword evidence="2 4" id="KW-0732">Signal</keyword>
<dbReference type="PANTHER" id="PTHR30483:SF6">
    <property type="entry name" value="PERIPLASMIC BINDING PROTEIN OF ABC TRANSPORTER FOR NATURAL AMINO ACIDS"/>
    <property type="match status" value="1"/>
</dbReference>
<evidence type="ECO:0000313" key="7">
    <source>
        <dbReference type="Proteomes" id="UP000265614"/>
    </source>
</evidence>
<dbReference type="InterPro" id="IPR051010">
    <property type="entry name" value="BCAA_transport"/>
</dbReference>
<dbReference type="SUPFAM" id="SSF53822">
    <property type="entry name" value="Periplasmic binding protein-like I"/>
    <property type="match status" value="1"/>
</dbReference>
<proteinExistence type="inferred from homology"/>
<feature type="chain" id="PRO_5038720509" evidence="4">
    <location>
        <begin position="23"/>
        <end position="431"/>
    </location>
</feature>
<name>A0A3A3YSS8_9ACTN</name>
<evidence type="ECO:0000256" key="4">
    <source>
        <dbReference type="SAM" id="SignalP"/>
    </source>
</evidence>
<dbReference type="PANTHER" id="PTHR30483">
    <property type="entry name" value="LEUCINE-SPECIFIC-BINDING PROTEIN"/>
    <property type="match status" value="1"/>
</dbReference>
<comment type="caution">
    <text evidence="6">The sequence shown here is derived from an EMBL/GenBank/DDBJ whole genome shotgun (WGS) entry which is preliminary data.</text>
</comment>
<sequence length="431" mass="44263">MIRPNAMWRTVAVLGVAGVVLAGCGDDSSDEGASATPTTEETAQAGGGGETSAVQPGDGTFTVGTLLPQTGSLAFLGPPEFAGVQLAINDINAAGGVLGKEAVKFDSDSGDTSTDIASQSVGRLLGNDVDVIVGAASSGVSFTVIDQITQAGVVHFSPANTSPDFTTYADKGLYFRTAPSDVLQGRVLGDVMLGDGNAAIGILALQDPYGTGLADNIEQSVTDGGGEVVAKKVYDPKAADFSADVSSVLAEDPDAIALVSFDEAKKIVPELQSQGYDMSKVYFVDGNLADYSADFQPGTLEGAKGTLPGAQAPDDFRASLLEVDPQLKDYSYAAESYDATVLSALAAIAAENDSGTAIASELVNVSREGEKCETFADCKELLEAGTDIDYDGISGPIEFSDAGDPTQATIGVYQYGPDNKYTFLEAQEGTL</sequence>
<feature type="region of interest" description="Disordered" evidence="3">
    <location>
        <begin position="26"/>
        <end position="58"/>
    </location>
</feature>
<dbReference type="PROSITE" id="PS51257">
    <property type="entry name" value="PROKAR_LIPOPROTEIN"/>
    <property type="match status" value="1"/>
</dbReference>
<protein>
    <submittedName>
        <fullName evidence="6">Amino acid ABC transporter substrate-binding protein</fullName>
    </submittedName>
</protein>
<comment type="similarity">
    <text evidence="1">Belongs to the leucine-binding protein family.</text>
</comment>
<dbReference type="InterPro" id="IPR028081">
    <property type="entry name" value="Leu-bd"/>
</dbReference>
<evidence type="ECO:0000313" key="6">
    <source>
        <dbReference type="EMBL" id="RJK93728.1"/>
    </source>
</evidence>
<gene>
    <name evidence="6" type="ORF">D5H78_15415</name>
</gene>
<dbReference type="Gene3D" id="3.40.50.2300">
    <property type="match status" value="3"/>
</dbReference>
<evidence type="ECO:0000256" key="3">
    <source>
        <dbReference type="SAM" id="MobiDB-lite"/>
    </source>
</evidence>
<organism evidence="6 7">
    <name type="scientific">Vallicoccus soli</name>
    <dbReference type="NCBI Taxonomy" id="2339232"/>
    <lineage>
        <taxon>Bacteria</taxon>
        <taxon>Bacillati</taxon>
        <taxon>Actinomycetota</taxon>
        <taxon>Actinomycetes</taxon>
        <taxon>Motilibacterales</taxon>
        <taxon>Vallicoccaceae</taxon>
        <taxon>Vallicoccus</taxon>
    </lineage>
</organism>
<dbReference type="EMBL" id="QZEZ01000008">
    <property type="protein sequence ID" value="RJK93728.1"/>
    <property type="molecule type" value="Genomic_DNA"/>
</dbReference>
<keyword evidence="7" id="KW-1185">Reference proteome</keyword>